<dbReference type="InterPro" id="IPR056463">
    <property type="entry name" value="DUF7373_C"/>
</dbReference>
<dbReference type="Pfam" id="PF24088">
    <property type="entry name" value="DUF7373"/>
    <property type="match status" value="1"/>
</dbReference>
<evidence type="ECO:0000313" key="4">
    <source>
        <dbReference type="EMBL" id="MFC4124786.1"/>
    </source>
</evidence>
<evidence type="ECO:0000313" key="5">
    <source>
        <dbReference type="Proteomes" id="UP001595767"/>
    </source>
</evidence>
<dbReference type="InterPro" id="IPR055797">
    <property type="entry name" value="DUF7373"/>
</dbReference>
<dbReference type="EMBL" id="JBHSBA010000003">
    <property type="protein sequence ID" value="MFC4124786.1"/>
    <property type="molecule type" value="Genomic_DNA"/>
</dbReference>
<dbReference type="RefSeq" id="WP_378547455.1">
    <property type="nucleotide sequence ID" value="NZ_JBHSBA010000003.1"/>
</dbReference>
<evidence type="ECO:0000256" key="1">
    <source>
        <dbReference type="SAM" id="SignalP"/>
    </source>
</evidence>
<organism evidence="4 5">
    <name type="scientific">Nocardia rhizosphaerae</name>
    <dbReference type="NCBI Taxonomy" id="1691571"/>
    <lineage>
        <taxon>Bacteria</taxon>
        <taxon>Bacillati</taxon>
        <taxon>Actinomycetota</taxon>
        <taxon>Actinomycetes</taxon>
        <taxon>Mycobacteriales</taxon>
        <taxon>Nocardiaceae</taxon>
        <taxon>Nocardia</taxon>
    </lineage>
</organism>
<evidence type="ECO:0008006" key="6">
    <source>
        <dbReference type="Google" id="ProtNLM"/>
    </source>
</evidence>
<name>A0ABV8L276_9NOCA</name>
<feature type="signal peptide" evidence="1">
    <location>
        <begin position="1"/>
        <end position="24"/>
    </location>
</feature>
<evidence type="ECO:0000259" key="3">
    <source>
        <dbReference type="Pfam" id="PF24092"/>
    </source>
</evidence>
<keyword evidence="5" id="KW-1185">Reference proteome</keyword>
<feature type="domain" description="DUF7373" evidence="2">
    <location>
        <begin position="60"/>
        <end position="262"/>
    </location>
</feature>
<evidence type="ECO:0000259" key="2">
    <source>
        <dbReference type="Pfam" id="PF24088"/>
    </source>
</evidence>
<proteinExistence type="predicted"/>
<dbReference type="Pfam" id="PF24092">
    <property type="entry name" value="DUF7373_C"/>
    <property type="match status" value="1"/>
</dbReference>
<keyword evidence="1" id="KW-0732">Signal</keyword>
<feature type="domain" description="DUF7373" evidence="3">
    <location>
        <begin position="267"/>
        <end position="412"/>
    </location>
</feature>
<dbReference type="Proteomes" id="UP001595767">
    <property type="component" value="Unassembled WGS sequence"/>
</dbReference>
<reference evidence="5" key="1">
    <citation type="journal article" date="2019" name="Int. J. Syst. Evol. Microbiol.">
        <title>The Global Catalogue of Microorganisms (GCM) 10K type strain sequencing project: providing services to taxonomists for standard genome sequencing and annotation.</title>
        <authorList>
            <consortium name="The Broad Institute Genomics Platform"/>
            <consortium name="The Broad Institute Genome Sequencing Center for Infectious Disease"/>
            <person name="Wu L."/>
            <person name="Ma J."/>
        </authorList>
    </citation>
    <scope>NUCLEOTIDE SEQUENCE [LARGE SCALE GENOMIC DNA]</scope>
    <source>
        <strain evidence="5">CGMCC 4.7204</strain>
    </source>
</reference>
<dbReference type="PROSITE" id="PS51257">
    <property type="entry name" value="PROKAR_LIPOPROTEIN"/>
    <property type="match status" value="1"/>
</dbReference>
<comment type="caution">
    <text evidence="4">The sequence shown here is derived from an EMBL/GenBank/DDBJ whole genome shotgun (WGS) entry which is preliminary data.</text>
</comment>
<feature type="chain" id="PRO_5046910079" description="Lipoprotein" evidence="1">
    <location>
        <begin position="25"/>
        <end position="413"/>
    </location>
</feature>
<accession>A0ABV8L276</accession>
<protein>
    <recommendedName>
        <fullName evidence="6">Lipoprotein</fullName>
    </recommendedName>
</protein>
<sequence length="413" mass="45007">MRTTTRTASMLLGAVLTASLTACASTVAGTAVPGEIAISTLDVGAYPTEPPNAHDDDPVPDFYEMYKLAAMRIADYTISSGDIDPQMMYGNSADFANPRLLPDELGNEDVMSGIAERHQMLYGFHSRGASQDFTPDIVGDSWPTKKASNRLTATTMVFQFPDPERAGAAAREFHDADLAAQDGAEAVRLPKYPEVSAHWRPDSPFLRTLMPHGPFVIGFQLSVATPDLTALTTMAETAYGKQIAALDKATPLTDEQVMTLPWDPDHLLMRTLNPDQLTAPNSGYTYVTGRQGFQHFAGGTIPDNRRYLGEQLTAMNAEQVAVAWGSIGIRTPDAETARRAVTEKLFLWPTEADAAPPPNLTDSACVENKRFEAEKRYSCILAYKEYVGIVSSEQLLDAQQRAAAQYAVFANSR</sequence>
<gene>
    <name evidence="4" type="ORF">ACFOW8_07605</name>
</gene>